<protein>
    <submittedName>
        <fullName evidence="1">Uncharacterized protein</fullName>
    </submittedName>
</protein>
<gene>
    <name evidence="1" type="ORF">F0P96_15340</name>
</gene>
<evidence type="ECO:0000313" key="2">
    <source>
        <dbReference type="Proteomes" id="UP000326380"/>
    </source>
</evidence>
<keyword evidence="2" id="KW-1185">Reference proteome</keyword>
<accession>A0A7L5A0F0</accession>
<comment type="caution">
    <text evidence="1">The sequence shown here is derived from an EMBL/GenBank/DDBJ whole genome shotgun (WGS) entry which is preliminary data.</text>
</comment>
<dbReference type="EMBL" id="VTWU01000005">
    <property type="protein sequence ID" value="KAA9331605.1"/>
    <property type="molecule type" value="Genomic_DNA"/>
</dbReference>
<evidence type="ECO:0000313" key="1">
    <source>
        <dbReference type="EMBL" id="KAA9331605.1"/>
    </source>
</evidence>
<dbReference type="Proteomes" id="UP000326380">
    <property type="component" value="Unassembled WGS sequence"/>
</dbReference>
<name>A0A7L5A0F0_9BACT</name>
<organism evidence="1 2">
    <name type="scientific">Hymenobacter busanensis</name>
    <dbReference type="NCBI Taxonomy" id="2607656"/>
    <lineage>
        <taxon>Bacteria</taxon>
        <taxon>Pseudomonadati</taxon>
        <taxon>Bacteroidota</taxon>
        <taxon>Cytophagia</taxon>
        <taxon>Cytophagales</taxon>
        <taxon>Hymenobacteraceae</taxon>
        <taxon>Hymenobacter</taxon>
    </lineage>
</organism>
<dbReference type="AlphaFoldDB" id="A0A7L5A0F0"/>
<proteinExistence type="predicted"/>
<sequence>MFAGIVLGLILIPATLGLLLLTLVSRKVVYIKVLGWVWAGLIGLGALLFATSQIMRPFTEKPLLTKADYYGSYVIDRTKFPGRQADWQYNTFRFTITSDDKLAFYVTRQDSVVKTYTGNVSTAKPYSSERLVVRMEQPTHHILATNPTVYRIPSGFYLVFHSAKFGNVFFTKGEWESLGE</sequence>
<reference evidence="1 2" key="1">
    <citation type="submission" date="2019-09" db="EMBL/GenBank/DDBJ databases">
        <title>Genome sequence of Hymenobacter sp. M3.</title>
        <authorList>
            <person name="Srinivasan S."/>
        </authorList>
    </citation>
    <scope>NUCLEOTIDE SEQUENCE [LARGE SCALE GENOMIC DNA]</scope>
    <source>
        <strain evidence="1 2">M3</strain>
    </source>
</reference>